<sequence>NDRQTNILKSSSTFLIFFIYRESFDCFPCHRSGFWVLVYQRLFRSESLHLLQCIKQSLYSCKMLHLKTSQVEVLQTETNISIRTVFQNFVTGVSDFVFPCSGATNDQILVQKSMNWSAAQSYCREKYTDLISINTVQDNTKITGLMLLNILNTQTAWIGLYKTSWEWSDGSNATYTNWKSGEPKDGKDCYLTIQPDPNLPENCVFNRSENGEFFLLEKYFNHDTAESGK</sequence>
<proteinExistence type="predicted"/>
<organism evidence="2 3">
    <name type="scientific">Oreochromis niloticus</name>
    <name type="common">Nile tilapia</name>
    <name type="synonym">Tilapia nilotica</name>
    <dbReference type="NCBI Taxonomy" id="8128"/>
    <lineage>
        <taxon>Eukaryota</taxon>
        <taxon>Metazoa</taxon>
        <taxon>Chordata</taxon>
        <taxon>Craniata</taxon>
        <taxon>Vertebrata</taxon>
        <taxon>Euteleostomi</taxon>
        <taxon>Actinopterygii</taxon>
        <taxon>Neopterygii</taxon>
        <taxon>Teleostei</taxon>
        <taxon>Neoteleostei</taxon>
        <taxon>Acanthomorphata</taxon>
        <taxon>Ovalentaria</taxon>
        <taxon>Cichlomorphae</taxon>
        <taxon>Cichliformes</taxon>
        <taxon>Cichlidae</taxon>
        <taxon>African cichlids</taxon>
        <taxon>Pseudocrenilabrinae</taxon>
        <taxon>Oreochromini</taxon>
        <taxon>Oreochromis</taxon>
    </lineage>
</organism>
<dbReference type="InterPro" id="IPR001304">
    <property type="entry name" value="C-type_lectin-like"/>
</dbReference>
<protein>
    <recommendedName>
        <fullName evidence="1">C-type lectin domain-containing protein</fullName>
    </recommendedName>
</protein>
<dbReference type="InParanoid" id="A0A669F6U2"/>
<keyword evidence="3" id="KW-1185">Reference proteome</keyword>
<dbReference type="SMART" id="SM00034">
    <property type="entry name" value="CLECT"/>
    <property type="match status" value="1"/>
</dbReference>
<dbReference type="GeneTree" id="ENSGT01110000267425"/>
<dbReference type="PROSITE" id="PS50041">
    <property type="entry name" value="C_TYPE_LECTIN_2"/>
    <property type="match status" value="1"/>
</dbReference>
<name>A0A669F6U2_ORENI</name>
<dbReference type="Gene3D" id="3.10.100.10">
    <property type="entry name" value="Mannose-Binding Protein A, subunit A"/>
    <property type="match status" value="1"/>
</dbReference>
<feature type="domain" description="C-type lectin" evidence="1">
    <location>
        <begin position="109"/>
        <end position="189"/>
    </location>
</feature>
<accession>A0A669F6U2</accession>
<dbReference type="PANTHER" id="PTHR45784">
    <property type="entry name" value="C-TYPE LECTIN DOMAIN FAMILY 20 MEMBER A-RELATED"/>
    <property type="match status" value="1"/>
</dbReference>
<dbReference type="Pfam" id="PF00059">
    <property type="entry name" value="Lectin_C"/>
    <property type="match status" value="1"/>
</dbReference>
<reference evidence="2" key="3">
    <citation type="submission" date="2025-09" db="UniProtKB">
        <authorList>
            <consortium name="Ensembl"/>
        </authorList>
    </citation>
    <scope>IDENTIFICATION</scope>
</reference>
<evidence type="ECO:0000313" key="2">
    <source>
        <dbReference type="Ensembl" id="ENSONIP00000080387.1"/>
    </source>
</evidence>
<dbReference type="SUPFAM" id="SSF56436">
    <property type="entry name" value="C-type lectin-like"/>
    <property type="match status" value="1"/>
</dbReference>
<reference evidence="3" key="1">
    <citation type="submission" date="2012-01" db="EMBL/GenBank/DDBJ databases">
        <title>The Genome Sequence of Oreochromis niloticus (Nile Tilapia).</title>
        <authorList>
            <consortium name="Broad Institute Genome Assembly Team"/>
            <consortium name="Broad Institute Sequencing Platform"/>
            <person name="Di Palma F."/>
            <person name="Johnson J."/>
            <person name="Lander E.S."/>
            <person name="Lindblad-Toh K."/>
        </authorList>
    </citation>
    <scope>NUCLEOTIDE SEQUENCE [LARGE SCALE GENOMIC DNA]</scope>
</reference>
<dbReference type="Ensembl" id="ENSONIT00000093286.1">
    <property type="protein sequence ID" value="ENSONIP00000080387.1"/>
    <property type="gene ID" value="ENSONIG00000028169.1"/>
</dbReference>
<dbReference type="AlphaFoldDB" id="A0A669F6U2"/>
<reference evidence="2" key="2">
    <citation type="submission" date="2025-08" db="UniProtKB">
        <authorList>
            <consortium name="Ensembl"/>
        </authorList>
    </citation>
    <scope>IDENTIFICATION</scope>
</reference>
<dbReference type="OMA" id="NDRQTNI"/>
<dbReference type="InterPro" id="IPR016187">
    <property type="entry name" value="CTDL_fold"/>
</dbReference>
<dbReference type="Proteomes" id="UP000005207">
    <property type="component" value="Linkage group LG11"/>
</dbReference>
<evidence type="ECO:0000313" key="3">
    <source>
        <dbReference type="Proteomes" id="UP000005207"/>
    </source>
</evidence>
<evidence type="ECO:0000259" key="1">
    <source>
        <dbReference type="PROSITE" id="PS50041"/>
    </source>
</evidence>
<dbReference type="InterPro" id="IPR016186">
    <property type="entry name" value="C-type_lectin-like/link_sf"/>
</dbReference>
<dbReference type="PANTHER" id="PTHR45784:SF5">
    <property type="entry name" value="C-TYPE LECTIN DOMAIN FAMILY 20 MEMBER A-RELATED"/>
    <property type="match status" value="1"/>
</dbReference>